<proteinExistence type="predicted"/>
<organism evidence="3 4">
    <name type="scientific">Lojkania enalia</name>
    <dbReference type="NCBI Taxonomy" id="147567"/>
    <lineage>
        <taxon>Eukaryota</taxon>
        <taxon>Fungi</taxon>
        <taxon>Dikarya</taxon>
        <taxon>Ascomycota</taxon>
        <taxon>Pezizomycotina</taxon>
        <taxon>Dothideomycetes</taxon>
        <taxon>Pleosporomycetidae</taxon>
        <taxon>Pleosporales</taxon>
        <taxon>Pleosporales incertae sedis</taxon>
        <taxon>Lojkania</taxon>
    </lineage>
</organism>
<feature type="compositionally biased region" description="Low complexity" evidence="1">
    <location>
        <begin position="227"/>
        <end position="239"/>
    </location>
</feature>
<gene>
    <name evidence="3" type="ORF">CC78DRAFT_575881</name>
</gene>
<dbReference type="OrthoDB" id="1877767at2759"/>
<evidence type="ECO:0000259" key="2">
    <source>
        <dbReference type="Pfam" id="PF10419"/>
    </source>
</evidence>
<evidence type="ECO:0000313" key="3">
    <source>
        <dbReference type="EMBL" id="KAF2268410.1"/>
    </source>
</evidence>
<dbReference type="Pfam" id="PF10419">
    <property type="entry name" value="TFIIIC_sub6"/>
    <property type="match status" value="1"/>
</dbReference>
<comment type="caution">
    <text evidence="3">The sequence shown here is derived from an EMBL/GenBank/DDBJ whole genome shotgun (WGS) entry which is preliminary data.</text>
</comment>
<dbReference type="Proteomes" id="UP000800093">
    <property type="component" value="Unassembled WGS sequence"/>
</dbReference>
<dbReference type="InterPro" id="IPR019481">
    <property type="entry name" value="TFIIIC_triple_barrel"/>
</dbReference>
<dbReference type="EMBL" id="ML986586">
    <property type="protein sequence ID" value="KAF2268410.1"/>
    <property type="molecule type" value="Genomic_DNA"/>
</dbReference>
<feature type="domain" description="Transcription factor TFIIIC triple barrel" evidence="2">
    <location>
        <begin position="18"/>
        <end position="149"/>
    </location>
</feature>
<keyword evidence="4" id="KW-1185">Reference proteome</keyword>
<name>A0A9P4N3G2_9PLEO</name>
<reference evidence="4" key="1">
    <citation type="journal article" date="2020" name="Stud. Mycol.">
        <title>101 Dothideomycetes genomes: A test case for predicting lifestyles and emergence of pathogens.</title>
        <authorList>
            <person name="Haridas S."/>
            <person name="Albert R."/>
            <person name="Binder M."/>
            <person name="Bloem J."/>
            <person name="LaButti K."/>
            <person name="Salamov A."/>
            <person name="Andreopoulos B."/>
            <person name="Baker S."/>
            <person name="Barry K."/>
            <person name="Bills G."/>
            <person name="Bluhm B."/>
            <person name="Cannon C."/>
            <person name="Castanera R."/>
            <person name="Culley D."/>
            <person name="Daum C."/>
            <person name="Ezra D."/>
            <person name="Gonzalez J."/>
            <person name="Henrissat B."/>
            <person name="Kuo A."/>
            <person name="Liang C."/>
            <person name="Lipzen A."/>
            <person name="Lutzoni F."/>
            <person name="Magnuson J."/>
            <person name="Mondo S."/>
            <person name="Nolan M."/>
            <person name="Ohm R."/>
            <person name="Pangilinan J."/>
            <person name="Park H.-J."/>
            <person name="Ramirez L."/>
            <person name="Alfaro M."/>
            <person name="Sun H."/>
            <person name="Tritt A."/>
            <person name="Yoshinaga Y."/>
            <person name="Zwiers L.-H."/>
            <person name="Turgeon B."/>
            <person name="Goodwin S."/>
            <person name="Spatafora J."/>
            <person name="Crous P."/>
            <person name="Grigoriev I."/>
        </authorList>
    </citation>
    <scope>NUCLEOTIDE SEQUENCE [LARGE SCALE GENOMIC DNA]</scope>
    <source>
        <strain evidence="4">CBS 304.66</strain>
    </source>
</reference>
<sequence length="239" mass="26127">MDGAGDDESEFEYEYDGTETEDFYITLDLSSIFSEAGGLDASQSTSAGAVLLQDRLRDTSAEHTLEDSRLRLLAGARKLEVIGLHTPNPLIMYDGQFLSCKWASAIGTDMFFVKPPPDTESGEHPLRALPFVDLLGMSSTKLMATTARLRPRDEVLDQVNNGEELSPETIDVSRDRPAIEETRVAPTGFLQRLNRAKVKRGDKSVLGVAKTSNSLRLVADRGEPEASTTSGTRSSTRDN</sequence>
<evidence type="ECO:0000256" key="1">
    <source>
        <dbReference type="SAM" id="MobiDB-lite"/>
    </source>
</evidence>
<protein>
    <recommendedName>
        <fullName evidence="2">Transcription factor TFIIIC triple barrel domain-containing protein</fullName>
    </recommendedName>
</protein>
<dbReference type="Gene3D" id="2.60.40.4370">
    <property type="match status" value="1"/>
</dbReference>
<feature type="region of interest" description="Disordered" evidence="1">
    <location>
        <begin position="211"/>
        <end position="239"/>
    </location>
</feature>
<dbReference type="AlphaFoldDB" id="A0A9P4N3G2"/>
<accession>A0A9P4N3G2</accession>
<evidence type="ECO:0000313" key="4">
    <source>
        <dbReference type="Proteomes" id="UP000800093"/>
    </source>
</evidence>